<dbReference type="PANTHER" id="PTHR36179">
    <property type="entry name" value="LUD_DOM DOMAIN-CONTAINING PROTEIN"/>
    <property type="match status" value="1"/>
</dbReference>
<reference evidence="2" key="2">
    <citation type="journal article" date="2021" name="PeerJ">
        <title>Extensive microbial diversity within the chicken gut microbiome revealed by metagenomics and culture.</title>
        <authorList>
            <person name="Gilroy R."/>
            <person name="Ravi A."/>
            <person name="Getino M."/>
            <person name="Pursley I."/>
            <person name="Horton D.L."/>
            <person name="Alikhan N.F."/>
            <person name="Baker D."/>
            <person name="Gharbi K."/>
            <person name="Hall N."/>
            <person name="Watson M."/>
            <person name="Adriaenssens E.M."/>
            <person name="Foster-Nyarko E."/>
            <person name="Jarju S."/>
            <person name="Secka A."/>
            <person name="Antonio M."/>
            <person name="Oren A."/>
            <person name="Chaudhuri R.R."/>
            <person name="La Ragione R."/>
            <person name="Hildebrand F."/>
            <person name="Pallen M.J."/>
        </authorList>
    </citation>
    <scope>NUCLEOTIDE SEQUENCE</scope>
    <source>
        <strain evidence="2">10406</strain>
    </source>
</reference>
<protein>
    <submittedName>
        <fullName evidence="2">Lactate utilization protein</fullName>
    </submittedName>
</protein>
<proteinExistence type="predicted"/>
<evidence type="ECO:0000313" key="2">
    <source>
        <dbReference type="EMBL" id="HIU99204.1"/>
    </source>
</evidence>
<dbReference type="PIRSF" id="PIRSF020269">
    <property type="entry name" value="DUF1121"/>
    <property type="match status" value="1"/>
</dbReference>
<dbReference type="Proteomes" id="UP000886857">
    <property type="component" value="Unassembled WGS sequence"/>
</dbReference>
<dbReference type="AlphaFoldDB" id="A0A9D1NA21"/>
<dbReference type="PANTHER" id="PTHR36179:SF2">
    <property type="entry name" value="LUD DOMAIN-CONTAINING PROTEIN"/>
    <property type="match status" value="1"/>
</dbReference>
<feature type="domain" description="LUD" evidence="1">
    <location>
        <begin position="8"/>
        <end position="203"/>
    </location>
</feature>
<accession>A0A9D1NA21</accession>
<name>A0A9D1NA21_9FIRM</name>
<dbReference type="EMBL" id="DVOE01000077">
    <property type="protein sequence ID" value="HIU99204.1"/>
    <property type="molecule type" value="Genomic_DNA"/>
</dbReference>
<evidence type="ECO:0000313" key="3">
    <source>
        <dbReference type="Proteomes" id="UP000886857"/>
    </source>
</evidence>
<dbReference type="Pfam" id="PF02589">
    <property type="entry name" value="LUD_dom"/>
    <property type="match status" value="1"/>
</dbReference>
<evidence type="ECO:0000259" key="1">
    <source>
        <dbReference type="Pfam" id="PF02589"/>
    </source>
</evidence>
<gene>
    <name evidence="2" type="ORF">IAC73_05125</name>
</gene>
<dbReference type="InterPro" id="IPR009501">
    <property type="entry name" value="UCP020269"/>
</dbReference>
<reference evidence="2" key="1">
    <citation type="submission" date="2020-10" db="EMBL/GenBank/DDBJ databases">
        <authorList>
            <person name="Gilroy R."/>
        </authorList>
    </citation>
    <scope>NUCLEOTIDE SEQUENCE</scope>
    <source>
        <strain evidence="2">10406</strain>
    </source>
</reference>
<comment type="caution">
    <text evidence="2">The sequence shown here is derived from an EMBL/GenBank/DDBJ whole genome shotgun (WGS) entry which is preliminary data.</text>
</comment>
<sequence length="209" mass="22358">MAQRRELIAEVADNLKKRGFEVHIAATPEEGKATALALIPKGDSVCWGGSETVRELGIIEALRAAGKNKLIDRAAASTPEETAEIMRSGLLADTFVTSVNAVSRDGWLVNIDGTGNRVAATIYGPRNIVLVVGVNKLVDGGLDDAIYRARNVAAPLNTKRLGRKTPCAVTGKCADCLAPDTICSQFVLTRYCKPAHRIKLVLIDSELGY</sequence>
<dbReference type="InterPro" id="IPR003741">
    <property type="entry name" value="LUD_dom"/>
</dbReference>
<organism evidence="2 3">
    <name type="scientific">Candidatus Limadaptatus stercoripullorum</name>
    <dbReference type="NCBI Taxonomy" id="2840846"/>
    <lineage>
        <taxon>Bacteria</taxon>
        <taxon>Bacillati</taxon>
        <taxon>Bacillota</taxon>
        <taxon>Clostridia</taxon>
        <taxon>Eubacteriales</taxon>
        <taxon>Candidatus Limadaptatus</taxon>
    </lineage>
</organism>